<evidence type="ECO:0000256" key="1">
    <source>
        <dbReference type="ARBA" id="ARBA00004651"/>
    </source>
</evidence>
<dbReference type="PANTHER" id="PTHR33567">
    <property type="entry name" value="CHROMATE ION TRANSPORTER (EUROFUNG)"/>
    <property type="match status" value="1"/>
</dbReference>
<dbReference type="InterPro" id="IPR003370">
    <property type="entry name" value="Chromate_transpt"/>
</dbReference>
<keyword evidence="3" id="KW-1003">Cell membrane</keyword>
<dbReference type="Proteomes" id="UP000297963">
    <property type="component" value="Unassembled WGS sequence"/>
</dbReference>
<dbReference type="NCBIfam" id="TIGR00937">
    <property type="entry name" value="2A51"/>
    <property type="match status" value="1"/>
</dbReference>
<evidence type="ECO:0000256" key="2">
    <source>
        <dbReference type="ARBA" id="ARBA00005262"/>
    </source>
</evidence>
<feature type="transmembrane region" description="Helical" evidence="7">
    <location>
        <begin position="119"/>
        <end position="139"/>
    </location>
</feature>
<reference evidence="9 11" key="2">
    <citation type="submission" date="2019-03" db="EMBL/GenBank/DDBJ databases">
        <title>Genomics of glacier-inhabiting Cryobacterium strains.</title>
        <authorList>
            <person name="Liu Q."/>
            <person name="Xin Y.-H."/>
        </authorList>
    </citation>
    <scope>NUCLEOTIDE SEQUENCE [LARGE SCALE GENOMIC DNA]</scope>
    <source>
        <strain evidence="9 11">Hh34</strain>
    </source>
</reference>
<feature type="transmembrane region" description="Helical" evidence="7">
    <location>
        <begin position="410"/>
        <end position="431"/>
    </location>
</feature>
<keyword evidence="5 7" id="KW-1133">Transmembrane helix</keyword>
<keyword evidence="10" id="KW-1185">Reference proteome</keyword>
<feature type="transmembrane region" description="Helical" evidence="7">
    <location>
        <begin position="256"/>
        <end position="277"/>
    </location>
</feature>
<dbReference type="GO" id="GO:0015109">
    <property type="term" value="F:chromate transmembrane transporter activity"/>
    <property type="evidence" value="ECO:0007669"/>
    <property type="project" value="InterPro"/>
</dbReference>
<evidence type="ECO:0000256" key="6">
    <source>
        <dbReference type="ARBA" id="ARBA00023136"/>
    </source>
</evidence>
<dbReference type="Proteomes" id="UP000199681">
    <property type="component" value="Unassembled WGS sequence"/>
</dbReference>
<evidence type="ECO:0000313" key="9">
    <source>
        <dbReference type="EMBL" id="TFB83575.1"/>
    </source>
</evidence>
<dbReference type="EMBL" id="FOPW01000008">
    <property type="protein sequence ID" value="SFH56452.1"/>
    <property type="molecule type" value="Genomic_DNA"/>
</dbReference>
<dbReference type="PRINTS" id="PR01077">
    <property type="entry name" value="CLAUDIN"/>
</dbReference>
<sequence>MSATDAAETRDLVPFRDALRVWFLVSLETFGGPAGQIAVMHRILVEEKRWIGHRRFQHAMNFCVMLPGPEAQQLAIYIGWLLNGKRGGLVAGTLFVLPGVVALLALSAIFVAYGDAPVVAALFTGIAAATLIIVGQAIVKVGRRCLVHPALVVLAVAGFAALALFAVPFPVVILIAALTGWLLTRYVPGVAKKIDGSGDAPDRIQPVIADNALNAGKPSAVSAGKILAVGLTLWILPIIAVVLFTGIGSVFTQQGVFFSTMALVTFGGAYAVLAYVAQQAVEVFHWLTPGEMARGLGLAETTPGPLIMVVQFVGFVGAYRNPGDLDPWVAAIIGALLTTWVTFVPCFIFIFLGAPHIERLRGNRQLSGALTGITAAVVGVIANLAVFFAFNMLFSETFRLDSGPLQLQLPVLSSVSILPLAVAVVAGVLMLKLRWTALRTIGVCALLGLAAGLLELATA</sequence>
<dbReference type="AlphaFoldDB" id="A0A1I3B2M4"/>
<keyword evidence="6 7" id="KW-0472">Membrane</keyword>
<dbReference type="PIRSF" id="PIRSF004810">
    <property type="entry name" value="ChrA"/>
    <property type="match status" value="1"/>
</dbReference>
<evidence type="ECO:0000313" key="8">
    <source>
        <dbReference type="EMBL" id="SFH56452.1"/>
    </source>
</evidence>
<feature type="transmembrane region" description="Helical" evidence="7">
    <location>
        <begin position="89"/>
        <end position="113"/>
    </location>
</feature>
<dbReference type="GO" id="GO:0005886">
    <property type="term" value="C:plasma membrane"/>
    <property type="evidence" value="ECO:0007669"/>
    <property type="project" value="UniProtKB-SubCell"/>
</dbReference>
<comment type="caution">
    <text evidence="9">The sequence shown here is derived from an EMBL/GenBank/DDBJ whole genome shotgun (WGS) entry which is preliminary data.</text>
</comment>
<dbReference type="Pfam" id="PF02417">
    <property type="entry name" value="Chromate_transp"/>
    <property type="match status" value="2"/>
</dbReference>
<feature type="transmembrane region" description="Helical" evidence="7">
    <location>
        <begin position="438"/>
        <end position="457"/>
    </location>
</feature>
<keyword evidence="4 7" id="KW-0812">Transmembrane</keyword>
<accession>A0A1I3B2M4</accession>
<feature type="transmembrane region" description="Helical" evidence="7">
    <location>
        <begin position="151"/>
        <end position="183"/>
    </location>
</feature>
<dbReference type="PANTHER" id="PTHR33567:SF3">
    <property type="entry name" value="CHROMATE ION TRANSPORTER (EUROFUNG)"/>
    <property type="match status" value="1"/>
</dbReference>
<gene>
    <name evidence="9" type="primary">chrA</name>
    <name evidence="9" type="ORF">E3O11_11885</name>
    <name evidence="8" type="ORF">SAMN05216274_10835</name>
</gene>
<evidence type="ECO:0000256" key="7">
    <source>
        <dbReference type="SAM" id="Phobius"/>
    </source>
</evidence>
<comment type="similarity">
    <text evidence="2">Belongs to the chromate ion transporter (CHR) (TC 2.A.51) family.</text>
</comment>
<evidence type="ECO:0000313" key="10">
    <source>
        <dbReference type="Proteomes" id="UP000199681"/>
    </source>
</evidence>
<evidence type="ECO:0000313" key="11">
    <source>
        <dbReference type="Proteomes" id="UP000297963"/>
    </source>
</evidence>
<dbReference type="InterPro" id="IPR014047">
    <property type="entry name" value="Chr_Tranpt_l_chain"/>
</dbReference>
<evidence type="ECO:0000256" key="3">
    <source>
        <dbReference type="ARBA" id="ARBA00022475"/>
    </source>
</evidence>
<evidence type="ECO:0000256" key="4">
    <source>
        <dbReference type="ARBA" id="ARBA00022692"/>
    </source>
</evidence>
<protein>
    <submittedName>
        <fullName evidence="9">Chromate efflux transporter</fullName>
    </submittedName>
    <submittedName>
        <fullName evidence="8">Chromate transporter</fullName>
    </submittedName>
</protein>
<name>A0A1I3B2M4_9MICO</name>
<dbReference type="EMBL" id="SOFE01000022">
    <property type="protein sequence ID" value="TFB83575.1"/>
    <property type="molecule type" value="Genomic_DNA"/>
</dbReference>
<organism evidence="9 11">
    <name type="scientific">Cryobacterium levicorallinum</name>
    <dbReference type="NCBI Taxonomy" id="995038"/>
    <lineage>
        <taxon>Bacteria</taxon>
        <taxon>Bacillati</taxon>
        <taxon>Actinomycetota</taxon>
        <taxon>Actinomycetes</taxon>
        <taxon>Micrococcales</taxon>
        <taxon>Microbacteriaceae</taxon>
        <taxon>Cryobacterium</taxon>
    </lineage>
</organism>
<feature type="transmembrane region" description="Helical" evidence="7">
    <location>
        <begin position="226"/>
        <end position="244"/>
    </location>
</feature>
<evidence type="ECO:0000256" key="5">
    <source>
        <dbReference type="ARBA" id="ARBA00022989"/>
    </source>
</evidence>
<feature type="transmembrane region" description="Helical" evidence="7">
    <location>
        <begin position="328"/>
        <end position="354"/>
    </location>
</feature>
<feature type="transmembrane region" description="Helical" evidence="7">
    <location>
        <begin position="366"/>
        <end position="390"/>
    </location>
</feature>
<comment type="subcellular location">
    <subcellularLocation>
        <location evidence="1">Cell membrane</location>
        <topology evidence="1">Multi-pass membrane protein</topology>
    </subcellularLocation>
</comment>
<reference evidence="8 10" key="1">
    <citation type="submission" date="2016-10" db="EMBL/GenBank/DDBJ databases">
        <authorList>
            <person name="Varghese N."/>
            <person name="Submissions S."/>
        </authorList>
    </citation>
    <scope>NUCLEOTIDE SEQUENCE [LARGE SCALE GENOMIC DNA]</scope>
    <source>
        <strain evidence="8 10">GMCC 1.11211</strain>
    </source>
</reference>
<dbReference type="STRING" id="995038.SAMN05216274_10835"/>
<proteinExistence type="inferred from homology"/>